<dbReference type="KEGG" id="scd:Spica_1226"/>
<dbReference type="PANTHER" id="PTHR30189:SF1">
    <property type="entry name" value="LPS-ASSEMBLY PROTEIN LPTD"/>
    <property type="match status" value="1"/>
</dbReference>
<keyword evidence="4" id="KW-1185">Reference proteome</keyword>
<dbReference type="STRING" id="744872.Spica_1226"/>
<dbReference type="GO" id="GO:0009279">
    <property type="term" value="C:cell outer membrane"/>
    <property type="evidence" value="ECO:0007669"/>
    <property type="project" value="TreeGrafter"/>
</dbReference>
<protein>
    <recommendedName>
        <fullName evidence="2">SAP domain-containing protein</fullName>
    </recommendedName>
</protein>
<feature type="chain" id="PRO_5003369916" description="SAP domain-containing protein" evidence="1">
    <location>
        <begin position="22"/>
        <end position="1099"/>
    </location>
</feature>
<evidence type="ECO:0000259" key="2">
    <source>
        <dbReference type="PROSITE" id="PS50800"/>
    </source>
</evidence>
<feature type="signal peptide" evidence="1">
    <location>
        <begin position="1"/>
        <end position="21"/>
    </location>
</feature>
<name>F8F1N8_GRAC1</name>
<organism evidence="3 4">
    <name type="scientific">Gracilinema caldarium (strain ATCC 51460 / DSM 7334 / H1)</name>
    <name type="common">Treponema caldarium</name>
    <dbReference type="NCBI Taxonomy" id="744872"/>
    <lineage>
        <taxon>Bacteria</taxon>
        <taxon>Pseudomonadati</taxon>
        <taxon>Spirochaetota</taxon>
        <taxon>Spirochaetia</taxon>
        <taxon>Spirochaetales</taxon>
        <taxon>Breznakiellaceae</taxon>
        <taxon>Gracilinema</taxon>
    </lineage>
</organism>
<keyword evidence="1" id="KW-0732">Signal</keyword>
<dbReference type="AlphaFoldDB" id="F8F1N8"/>
<evidence type="ECO:0000313" key="3">
    <source>
        <dbReference type="EMBL" id="AEJ19372.1"/>
    </source>
</evidence>
<dbReference type="OrthoDB" id="353610at2"/>
<dbReference type="HOGENOM" id="CLU_280171_0_0_12"/>
<dbReference type="EMBL" id="CP002868">
    <property type="protein sequence ID" value="AEJ19372.1"/>
    <property type="molecule type" value="Genomic_DNA"/>
</dbReference>
<evidence type="ECO:0000313" key="4">
    <source>
        <dbReference type="Proteomes" id="UP000000503"/>
    </source>
</evidence>
<gene>
    <name evidence="3" type="ordered locus">Spica_1226</name>
</gene>
<dbReference type="PANTHER" id="PTHR30189">
    <property type="entry name" value="LPS-ASSEMBLY PROTEIN"/>
    <property type="match status" value="1"/>
</dbReference>
<feature type="domain" description="SAP" evidence="2">
    <location>
        <begin position="51"/>
        <end position="85"/>
    </location>
</feature>
<accession>F8F1N8</accession>
<dbReference type="GO" id="GO:1990351">
    <property type="term" value="C:transporter complex"/>
    <property type="evidence" value="ECO:0007669"/>
    <property type="project" value="TreeGrafter"/>
</dbReference>
<reference evidence="4" key="1">
    <citation type="journal article" date="2013" name="Stand. Genomic Sci.">
        <title>Genome sequence of the thermophilic fresh-water bacterium Spirochaeta caldaria type strain (H1(T)), reclassification of Spirochaeta caldaria, Spirochaeta stenostrepta, and Spirochaeta zuelzerae in the genus Treponema as Treponema caldaria comb. nov., Treponema stenostrepta comb. nov., and Treponema zuelzerae comb. nov., and emendation of the genus Treponema.</title>
        <authorList>
            <person name="Abt B."/>
            <person name="Goker M."/>
            <person name="Scheuner C."/>
            <person name="Han C."/>
            <person name="Lu M."/>
            <person name="Misra M."/>
            <person name="Lapidus A."/>
            <person name="Nolan M."/>
            <person name="Lucas S."/>
            <person name="Hammon N."/>
            <person name="Deshpande S."/>
            <person name="Cheng J.F."/>
            <person name="Tapia R."/>
            <person name="Goodwin L.A."/>
            <person name="Pitluck S."/>
            <person name="Liolios K."/>
            <person name="Pagani I."/>
            <person name="Ivanova N."/>
            <person name="Mavromatis K."/>
            <person name="Mikhailova N."/>
            <person name="Huntemann M."/>
            <person name="Pati A."/>
            <person name="Chen A."/>
            <person name="Palaniappan K."/>
            <person name="Land M."/>
            <person name="Hauser L."/>
            <person name="Jeffries C.D."/>
            <person name="Rohde M."/>
            <person name="Spring S."/>
            <person name="Gronow S."/>
            <person name="Detter J.C."/>
            <person name="Bristow J."/>
            <person name="Eisen J.A."/>
            <person name="Markowitz V."/>
            <person name="Hugenholtz P."/>
            <person name="Kyrpides N.C."/>
            <person name="Woyke T."/>
            <person name="Klenk H.P."/>
        </authorList>
    </citation>
    <scope>NUCLEOTIDE SEQUENCE</scope>
    <source>
        <strain evidence="4">ATCC 51460 / DSM 7334 / H1</strain>
    </source>
</reference>
<dbReference type="InterPro" id="IPR050218">
    <property type="entry name" value="LptD"/>
</dbReference>
<dbReference type="Proteomes" id="UP000000503">
    <property type="component" value="Chromosome"/>
</dbReference>
<dbReference type="InterPro" id="IPR003034">
    <property type="entry name" value="SAP_dom"/>
</dbReference>
<dbReference type="PROSITE" id="PS50800">
    <property type="entry name" value="SAP"/>
    <property type="match status" value="1"/>
</dbReference>
<dbReference type="RefSeq" id="WP_013968683.1">
    <property type="nucleotide sequence ID" value="NC_015732.1"/>
</dbReference>
<proteinExistence type="predicted"/>
<evidence type="ECO:0000256" key="1">
    <source>
        <dbReference type="SAM" id="SignalP"/>
    </source>
</evidence>
<dbReference type="eggNOG" id="COG1452">
    <property type="taxonomic scope" value="Bacteria"/>
</dbReference>
<sequence>MRIAGIITLLVILMLTIPVFAQSGDAQVTENGITTSVDDREGLPDYIEMDIQTSRLDELADWCRRLGLSDAGDRNELSDRLRTYYGITASNISSNLKNTRSITIESARSTDYFTLEKVNESYARLSGSVVITVKDDESLHRLKADEVLFNRTRNILNARGHVEYTKESGGVKESFKGDSITISLDNWEGVFLGGASERSFSDTSTTYRFAGEIISRNEEEVTILKNAKITNASQEEDYWSIAATKLWLLPSSDWAMANAVLKVGELPLLYIPFLYLPGDELVFHPVLGYRSREGTFVQTTTYILGQPKASNSSENSITKILGSSEDTERKREGLFLRSTGKRLINADSPSLRLLFDVYANLGTYAGINASIPKKGVLGKTDISFGFGLTRDIYEPQSNYYTPFKNNDGESNWNTSDFFGNTIPLRYRFKGSGSINTSRFSLTWEFPMYSDPYVDRDFLNRTENVSWFQMIKESLTRNESTSTTTTSTIGSYLWNVKANFPTPLFSDNSQRSTLSIQYLSSSLYFKTRSVSNSESPLEALFFYPDHWTIYTTSLSLKGVLWGTADTKEGSDVLKEKAEKLPTDLQIPNSWSPWYSEDDKSKTELKLQNEANQEPLAKIQPPTIQQSFEMSNNQSLKLNIDYSYNPSFSTELFFRSSEQHWKTKDDVRWDDYSSIFTNYKSDASLGFSLSDSLGFVSTSLKLIDQTAFQTYNYLNEEAEEYDTESEKQEALLKTYTGTYNYIIPEYSLKLAPFVKNDVWKDSNFQYNLRGTLLKTAFNGNVDTGSWITKLGTWDKNYVSQNQIKMDLVALTGNQSQSSSLSLELPPQDSLLKSSTNLNIGISRTSISFSILNPFETAVYKPVTASEELKVQTNISLTQSLIYDPEIKDITYWSSGAIVGPVSASYIAKRNSSTGNLEPTTFSLVYIDSFKNDAVWKNRVAYSFDVNSSLNMDLQSYTNSVFTFSLGTTWKIAKFLDVSFSSKSQNSAVFRYVQNWPIWESHTKMPGEENPLIDLLNSFRFDNNELRKQSGFKLKSLSVKAVHYLGDWNATLEVNLAPYLNTAVVPMRYQFNTTVSFLVQWIPIPEFKTETYRDSKNGFIFK</sequence>